<dbReference type="Pfam" id="PF04018">
    <property type="entry name" value="VCA0040-like"/>
    <property type="match status" value="1"/>
</dbReference>
<feature type="transmembrane region" description="Helical" evidence="1">
    <location>
        <begin position="6"/>
        <end position="33"/>
    </location>
</feature>
<sequence length="270" mass="28634">MHWKNLYRGALMGICDIIPGVSGGTMALILGIYREFISAVSGFFSRDWSRYLGFLIPLAAGMGTAIVLLAGVMNYFLSNYFQETNFLFTGLLVGVIPLLIKQSEASRAFRPFHFALMLGMAAAAMYIGDTAQRAAETGILEVTAGNAWLFFIAGWAASMAMLLPGVSGAFVLLLFGVYHTATNALSVTNPDFAVIAVVGAGVMTGFILSSKAIKYLFQHYPAAVYAAIIGLITGSVFTIYPGFGAGHDFISLAAFAAGASAAYILSLKQP</sequence>
<keyword evidence="1" id="KW-0812">Transmembrane</keyword>
<feature type="transmembrane region" description="Helical" evidence="1">
    <location>
        <begin position="134"/>
        <end position="153"/>
    </location>
</feature>
<evidence type="ECO:0000313" key="3">
    <source>
        <dbReference type="Proteomes" id="UP000752012"/>
    </source>
</evidence>
<feature type="transmembrane region" description="Helical" evidence="1">
    <location>
        <begin position="222"/>
        <end position="243"/>
    </location>
</feature>
<proteinExistence type="predicted"/>
<dbReference type="RefSeq" id="WP_168004858.1">
    <property type="nucleotide sequence ID" value="NZ_JAATHJ010000003.1"/>
</dbReference>
<feature type="transmembrane region" description="Helical" evidence="1">
    <location>
        <begin position="112"/>
        <end position="128"/>
    </location>
</feature>
<name>A0A969PQH8_9BACI</name>
<feature type="transmembrane region" description="Helical" evidence="1">
    <location>
        <begin position="249"/>
        <end position="267"/>
    </location>
</feature>
<keyword evidence="1" id="KW-0472">Membrane</keyword>
<dbReference type="AlphaFoldDB" id="A0A969PQH8"/>
<dbReference type="PANTHER" id="PTHR37308:SF1">
    <property type="entry name" value="POLYPRENYL-PHOSPHATE TRANSPORTER"/>
    <property type="match status" value="1"/>
</dbReference>
<evidence type="ECO:0000256" key="1">
    <source>
        <dbReference type="SAM" id="Phobius"/>
    </source>
</evidence>
<feature type="transmembrane region" description="Helical" evidence="1">
    <location>
        <begin position="83"/>
        <end position="100"/>
    </location>
</feature>
<feature type="transmembrane region" description="Helical" evidence="1">
    <location>
        <begin position="160"/>
        <end position="180"/>
    </location>
</feature>
<comment type="caution">
    <text evidence="2">The sequence shown here is derived from an EMBL/GenBank/DDBJ whole genome shotgun (WGS) entry which is preliminary data.</text>
</comment>
<dbReference type="EMBL" id="JAATHJ010000003">
    <property type="protein sequence ID" value="NJP36571.1"/>
    <property type="molecule type" value="Genomic_DNA"/>
</dbReference>
<keyword evidence="3" id="KW-1185">Reference proteome</keyword>
<keyword evidence="1" id="KW-1133">Transmembrane helix</keyword>
<accession>A0A969PQH8</accession>
<dbReference type="InterPro" id="IPR007163">
    <property type="entry name" value="VCA0040-like"/>
</dbReference>
<gene>
    <name evidence="2" type="ORF">HCN83_03080</name>
</gene>
<dbReference type="PANTHER" id="PTHR37308">
    <property type="entry name" value="INTEGRAL MEMBRANE PROTEIN"/>
    <property type="match status" value="1"/>
</dbReference>
<feature type="transmembrane region" description="Helical" evidence="1">
    <location>
        <begin position="192"/>
        <end position="210"/>
    </location>
</feature>
<feature type="transmembrane region" description="Helical" evidence="1">
    <location>
        <begin position="54"/>
        <end position="77"/>
    </location>
</feature>
<evidence type="ECO:0000313" key="2">
    <source>
        <dbReference type="EMBL" id="NJP36571.1"/>
    </source>
</evidence>
<protein>
    <submittedName>
        <fullName evidence="2">DUF368 domain-containing protein</fullName>
    </submittedName>
</protein>
<dbReference type="Proteomes" id="UP000752012">
    <property type="component" value="Unassembled WGS sequence"/>
</dbReference>
<organism evidence="2 3">
    <name type="scientific">Alkalicoccus luteus</name>
    <dbReference type="NCBI Taxonomy" id="1237094"/>
    <lineage>
        <taxon>Bacteria</taxon>
        <taxon>Bacillati</taxon>
        <taxon>Bacillota</taxon>
        <taxon>Bacilli</taxon>
        <taxon>Bacillales</taxon>
        <taxon>Bacillaceae</taxon>
        <taxon>Alkalicoccus</taxon>
    </lineage>
</organism>
<reference evidence="2 3" key="1">
    <citation type="submission" date="2020-03" db="EMBL/GenBank/DDBJ databases">
        <title>Assessment of the enzymatic potential of alkaline-tolerant lipase obtained from Bacillus luteus H11 (technogenic soil) for the bioremediation of saline soils contaminated with petroleum substances.</title>
        <authorList>
            <person name="Kalwasinska A."/>
        </authorList>
    </citation>
    <scope>NUCLEOTIDE SEQUENCE [LARGE SCALE GENOMIC DNA]</scope>
    <source>
        <strain evidence="2 3">H11</strain>
    </source>
</reference>